<organism evidence="10 11">
    <name type="scientific">Sediminibacillus albus</name>
    <dbReference type="NCBI Taxonomy" id="407036"/>
    <lineage>
        <taxon>Bacteria</taxon>
        <taxon>Bacillati</taxon>
        <taxon>Bacillota</taxon>
        <taxon>Bacilli</taxon>
        <taxon>Bacillales</taxon>
        <taxon>Bacillaceae</taxon>
        <taxon>Sediminibacillus</taxon>
    </lineage>
</organism>
<dbReference type="AlphaFoldDB" id="A0A1G8VS45"/>
<comment type="similarity">
    <text evidence="1">Belongs to the short-chain dehydrogenases/reductases (SDR) family.</text>
</comment>
<dbReference type="SUPFAM" id="SSF51735">
    <property type="entry name" value="NAD(P)-binding Rossmann-fold domains"/>
    <property type="match status" value="1"/>
</dbReference>
<dbReference type="GO" id="GO:0019301">
    <property type="term" value="P:rhamnose catabolic process"/>
    <property type="evidence" value="ECO:0007669"/>
    <property type="project" value="UniProtKB-ARBA"/>
</dbReference>
<evidence type="ECO:0000256" key="6">
    <source>
        <dbReference type="ARBA" id="ARBA00052619"/>
    </source>
</evidence>
<evidence type="ECO:0000256" key="3">
    <source>
        <dbReference type="ARBA" id="ARBA00023002"/>
    </source>
</evidence>
<name>A0A1G8VS45_9BACI</name>
<dbReference type="Gene3D" id="3.40.50.720">
    <property type="entry name" value="NAD(P)-binding Rossmann-like Domain"/>
    <property type="match status" value="1"/>
</dbReference>
<sequence>MYLPSFKLEDKLAVITGATKGIGKAIALAYAESGADVVLISRTRHSLEALKEEIEVSGRKAYIICEDVKDYTAIISQLDKQIGQRKIDVWVNNAGINIRSEALEVTEEEMDQIIGVNMKSSFFLAQAAAKRMKKHNQGKIINISSVGGHVALRTGVVYAMTKSALIQMTKNLAMEWGKYGINVNAIGPWYFPTALTEELLKDEDYVADILARTPLKRIGKLEELAGTAVFLASDASNYITGQTLFVDGGMTIYGF</sequence>
<dbReference type="PROSITE" id="PS00061">
    <property type="entry name" value="ADH_SHORT"/>
    <property type="match status" value="1"/>
</dbReference>
<dbReference type="Proteomes" id="UP000198694">
    <property type="component" value="Unassembled WGS sequence"/>
</dbReference>
<dbReference type="EMBL" id="FNFL01000001">
    <property type="protein sequence ID" value="SDJ68225.1"/>
    <property type="molecule type" value="Genomic_DNA"/>
</dbReference>
<accession>A0A1G8VS45</accession>
<evidence type="ECO:0000256" key="7">
    <source>
        <dbReference type="ARBA" id="ARBA00060619"/>
    </source>
</evidence>
<dbReference type="InterPro" id="IPR020904">
    <property type="entry name" value="Sc_DH/Rdtase_CS"/>
</dbReference>
<keyword evidence="4" id="KW-0684">Rhamnose metabolism</keyword>
<dbReference type="GO" id="GO:0016616">
    <property type="term" value="F:oxidoreductase activity, acting on the CH-OH group of donors, NAD or NADP as acceptor"/>
    <property type="evidence" value="ECO:0007669"/>
    <property type="project" value="TreeGrafter"/>
</dbReference>
<gene>
    <name evidence="10" type="ORF">SAMN05216243_0278</name>
</gene>
<dbReference type="Pfam" id="PF13561">
    <property type="entry name" value="adh_short_C2"/>
    <property type="match status" value="1"/>
</dbReference>
<comment type="catalytic activity">
    <reaction evidence="6">
        <text>L-rhamnofuranose + NAD(+) = L-rhamnono-1,4-lactone + NADH + H(+)</text>
        <dbReference type="Rhea" id="RHEA:12649"/>
        <dbReference type="ChEBI" id="CHEBI:15378"/>
        <dbReference type="ChEBI" id="CHEBI:16935"/>
        <dbReference type="ChEBI" id="CHEBI:17937"/>
        <dbReference type="ChEBI" id="CHEBI:57540"/>
        <dbReference type="ChEBI" id="CHEBI:57945"/>
        <dbReference type="EC" id="1.1.1.378"/>
    </reaction>
    <physiologicalReaction direction="left-to-right" evidence="6">
        <dbReference type="Rhea" id="RHEA:12650"/>
    </physiologicalReaction>
</comment>
<reference evidence="10 11" key="1">
    <citation type="submission" date="2016-10" db="EMBL/GenBank/DDBJ databases">
        <authorList>
            <person name="de Groot N.N."/>
        </authorList>
    </citation>
    <scope>NUCLEOTIDE SEQUENCE [LARGE SCALE GENOMIC DNA]</scope>
    <source>
        <strain evidence="10 11">CGMCC 1.6502</strain>
    </source>
</reference>
<evidence type="ECO:0000256" key="4">
    <source>
        <dbReference type="ARBA" id="ARBA00023308"/>
    </source>
</evidence>
<proteinExistence type="inferred from homology"/>
<keyword evidence="2" id="KW-0521">NADP</keyword>
<evidence type="ECO:0000256" key="8">
    <source>
        <dbReference type="ARBA" id="ARBA00067020"/>
    </source>
</evidence>
<evidence type="ECO:0000256" key="1">
    <source>
        <dbReference type="ARBA" id="ARBA00006484"/>
    </source>
</evidence>
<evidence type="ECO:0000313" key="10">
    <source>
        <dbReference type="EMBL" id="SDJ68225.1"/>
    </source>
</evidence>
<dbReference type="EC" id="1.1.1.378" evidence="8"/>
<protein>
    <recommendedName>
        <fullName evidence="9">L-rhamnose 1-dehydrogenase (NAD(P)(+))</fullName>
        <ecNumber evidence="8">1.1.1.378</ecNumber>
    </recommendedName>
</protein>
<dbReference type="PRINTS" id="PR00081">
    <property type="entry name" value="GDHRDH"/>
</dbReference>
<dbReference type="OrthoDB" id="9803333at2"/>
<dbReference type="FunFam" id="3.40.50.720:FF:000417">
    <property type="entry name" value="Glucose 1-dehydrogenase, putative"/>
    <property type="match status" value="1"/>
</dbReference>
<dbReference type="RefSeq" id="WP_093210409.1">
    <property type="nucleotide sequence ID" value="NZ_FNFL01000001.1"/>
</dbReference>
<dbReference type="InterPro" id="IPR002347">
    <property type="entry name" value="SDR_fam"/>
</dbReference>
<comment type="pathway">
    <text evidence="7">Carbohydrate degradation; L-rhamnose degradation.</text>
</comment>
<keyword evidence="3" id="KW-0560">Oxidoreductase</keyword>
<dbReference type="InterPro" id="IPR036291">
    <property type="entry name" value="NAD(P)-bd_dom_sf"/>
</dbReference>
<dbReference type="PANTHER" id="PTHR42760">
    <property type="entry name" value="SHORT-CHAIN DEHYDROGENASES/REDUCTASES FAMILY MEMBER"/>
    <property type="match status" value="1"/>
</dbReference>
<comment type="catalytic activity">
    <reaction evidence="5">
        <text>L-rhamnofuranose + NADP(+) = L-rhamnono-1,4-lactone + NADPH + H(+)</text>
        <dbReference type="Rhea" id="RHEA:42668"/>
        <dbReference type="ChEBI" id="CHEBI:15378"/>
        <dbReference type="ChEBI" id="CHEBI:16935"/>
        <dbReference type="ChEBI" id="CHEBI:17937"/>
        <dbReference type="ChEBI" id="CHEBI:57783"/>
        <dbReference type="ChEBI" id="CHEBI:58349"/>
        <dbReference type="EC" id="1.1.1.378"/>
    </reaction>
    <physiologicalReaction direction="left-to-right" evidence="5">
        <dbReference type="Rhea" id="RHEA:42669"/>
    </physiologicalReaction>
</comment>
<keyword evidence="11" id="KW-1185">Reference proteome</keyword>
<evidence type="ECO:0000256" key="9">
    <source>
        <dbReference type="ARBA" id="ARBA00068170"/>
    </source>
</evidence>
<dbReference type="STRING" id="407036.SAMN05216243_0278"/>
<evidence type="ECO:0000313" key="11">
    <source>
        <dbReference type="Proteomes" id="UP000198694"/>
    </source>
</evidence>
<evidence type="ECO:0000256" key="5">
    <source>
        <dbReference type="ARBA" id="ARBA00050510"/>
    </source>
</evidence>
<dbReference type="NCBIfam" id="NF005559">
    <property type="entry name" value="PRK07231.1"/>
    <property type="match status" value="1"/>
</dbReference>
<evidence type="ECO:0000256" key="2">
    <source>
        <dbReference type="ARBA" id="ARBA00022857"/>
    </source>
</evidence>
<dbReference type="PRINTS" id="PR00080">
    <property type="entry name" value="SDRFAMILY"/>
</dbReference>